<evidence type="ECO:0000256" key="3">
    <source>
        <dbReference type="RuleBase" id="RU361134"/>
    </source>
</evidence>
<keyword evidence="3" id="KW-0326">Glycosidase</keyword>
<dbReference type="PROSITE" id="PS51257">
    <property type="entry name" value="PROKAR_LIPOPROTEIN"/>
    <property type="match status" value="1"/>
</dbReference>
<dbReference type="Proteomes" id="UP000306791">
    <property type="component" value="Unassembled WGS sequence"/>
</dbReference>
<dbReference type="Gene3D" id="3.20.20.80">
    <property type="entry name" value="Glycosidases"/>
    <property type="match status" value="1"/>
</dbReference>
<keyword evidence="7" id="KW-1185">Reference proteome</keyword>
<dbReference type="Pfam" id="PF00128">
    <property type="entry name" value="Alpha-amylase"/>
    <property type="match status" value="1"/>
</dbReference>
<dbReference type="PANTHER" id="PTHR10357">
    <property type="entry name" value="ALPHA-AMYLASE FAMILY MEMBER"/>
    <property type="match status" value="1"/>
</dbReference>
<organism evidence="6 7">
    <name type="scientific">Microbulbifer harenosus</name>
    <dbReference type="NCBI Taxonomy" id="2576840"/>
    <lineage>
        <taxon>Bacteria</taxon>
        <taxon>Pseudomonadati</taxon>
        <taxon>Pseudomonadota</taxon>
        <taxon>Gammaproteobacteria</taxon>
        <taxon>Cellvibrionales</taxon>
        <taxon>Microbulbiferaceae</taxon>
        <taxon>Microbulbifer</taxon>
    </lineage>
</organism>
<dbReference type="PRINTS" id="PR00110">
    <property type="entry name" value="ALPHAAMYLASE"/>
</dbReference>
<dbReference type="InterPro" id="IPR006047">
    <property type="entry name" value="GH13_cat_dom"/>
</dbReference>
<proteinExistence type="inferred from homology"/>
<evidence type="ECO:0000313" key="6">
    <source>
        <dbReference type="EMBL" id="TLM75280.1"/>
    </source>
</evidence>
<dbReference type="InterPro" id="IPR006046">
    <property type="entry name" value="Alpha_amylase"/>
</dbReference>
<evidence type="ECO:0000256" key="2">
    <source>
        <dbReference type="RuleBase" id="RU003615"/>
    </source>
</evidence>
<comment type="catalytic activity">
    <reaction evidence="3">
        <text>Endohydrolysis of (1-&gt;4)-alpha-D-glucosidic linkages in polysaccharides containing three or more (1-&gt;4)-alpha-linked D-glucose units.</text>
        <dbReference type="EC" id="3.2.1.1"/>
    </reaction>
</comment>
<dbReference type="EC" id="3.2.1.1" evidence="3"/>
<keyword evidence="3" id="KW-0119">Carbohydrate metabolism</keyword>
<feature type="domain" description="Glycosyl hydrolase family 13 catalytic" evidence="5">
    <location>
        <begin position="61"/>
        <end position="485"/>
    </location>
</feature>
<dbReference type="SUPFAM" id="SSF51445">
    <property type="entry name" value="(Trans)glycosidases"/>
    <property type="match status" value="1"/>
</dbReference>
<evidence type="ECO:0000256" key="1">
    <source>
        <dbReference type="ARBA" id="ARBA00008061"/>
    </source>
</evidence>
<reference evidence="6 7" key="1">
    <citation type="submission" date="2019-05" db="EMBL/GenBank/DDBJ databases">
        <title>Microbulbifer harenosus sp. nov., an alginate-degrading bacterium isolated from coastal sand.</title>
        <authorList>
            <person name="Huang H."/>
            <person name="Mo K."/>
            <person name="Bao S."/>
        </authorList>
    </citation>
    <scope>NUCLEOTIDE SEQUENCE [LARGE SCALE GENOMIC DNA]</scope>
    <source>
        <strain evidence="6 7">HB161719</strain>
    </source>
</reference>
<sequence length="571" mass="64274">MAVKWYRLTVGIGWLLALAILQGCGAGGGGGSQSSPQPEPEPQPLPDITVDPFWRNASIYFLLPDRFNNGDVTNDLAYDRQDDGAPLRGFHGGDLRGVIDKLNEGYFTDLGVDAIWMSPIIENVHGYLERSGRTYAYHGYWPRDWTTVDANFGMEADLVELINTAHSQGIRVLLDVIANHTGPETAQDPLWPSEWVRTSPVCDWQNFAGNVTCTLTDHLPDIRTESNVPVEVPQFLQEKWQQEGRLETEQAELDAFFARTGHPRAPRYYLMKWLTDWVREYGVDGFRVDTAKHVEPEFWGELKLEASAALAQWKQDNPDKKIDDKDFFMLGEVYGFGVDNFSASRGRQYGFGDRLVDFYQFGFDALINMGFVRHAEQSYAELFQQYADDLTAGGLNGAGVLSYISSHDDMDSFDRERARTYESASKLLLSPGAVQIYYGDELARPLMDAEALYDAELRTPMNWHNLENADTRQLHDHWRKLLRFRQAHKAVGAGEHREISRTPYTFVRALDDDRVVIAMDLAPGDKTIVVSDVFADGTQLKDAYSGATATVRNGVVSLNSAFPLVLMEVAK</sequence>
<dbReference type="InterPro" id="IPR017853">
    <property type="entry name" value="GH"/>
</dbReference>
<protein>
    <recommendedName>
        <fullName evidence="3">Alpha-amylase</fullName>
        <ecNumber evidence="3">3.2.1.1</ecNumber>
    </recommendedName>
</protein>
<gene>
    <name evidence="6" type="ORF">FDY93_16475</name>
</gene>
<keyword evidence="3" id="KW-0378">Hydrolase</keyword>
<evidence type="ECO:0000313" key="7">
    <source>
        <dbReference type="Proteomes" id="UP000306791"/>
    </source>
</evidence>
<feature type="region of interest" description="Disordered" evidence="4">
    <location>
        <begin position="28"/>
        <end position="47"/>
    </location>
</feature>
<dbReference type="EMBL" id="VANI01000018">
    <property type="protein sequence ID" value="TLM75280.1"/>
    <property type="molecule type" value="Genomic_DNA"/>
</dbReference>
<dbReference type="SMART" id="SM00642">
    <property type="entry name" value="Aamy"/>
    <property type="match status" value="1"/>
</dbReference>
<comment type="similarity">
    <text evidence="1 2">Belongs to the glycosyl hydrolase 13 family.</text>
</comment>
<comment type="caution">
    <text evidence="6">The sequence shown here is derived from an EMBL/GenBank/DDBJ whole genome shotgun (WGS) entry which is preliminary data.</text>
</comment>
<accession>A0ABY2UE99</accession>
<dbReference type="PANTHER" id="PTHR10357:SF209">
    <property type="entry name" value="PERIPLASMIC ALPHA-AMYLASE"/>
    <property type="match status" value="1"/>
</dbReference>
<dbReference type="RefSeq" id="WP_138236851.1">
    <property type="nucleotide sequence ID" value="NZ_CP185860.1"/>
</dbReference>
<evidence type="ECO:0000256" key="4">
    <source>
        <dbReference type="SAM" id="MobiDB-lite"/>
    </source>
</evidence>
<name>A0ABY2UE99_9GAMM</name>
<evidence type="ECO:0000259" key="5">
    <source>
        <dbReference type="SMART" id="SM00642"/>
    </source>
</evidence>